<dbReference type="Pfam" id="PF13540">
    <property type="entry name" value="RCC1_2"/>
    <property type="match status" value="1"/>
</dbReference>
<feature type="repeat" description="RCC1" evidence="1">
    <location>
        <begin position="186"/>
        <end position="239"/>
    </location>
</feature>
<dbReference type="InterPro" id="IPR011333">
    <property type="entry name" value="SKP1/BTB/POZ_sf"/>
</dbReference>
<protein>
    <recommendedName>
        <fullName evidence="3">BTB domain-containing protein</fullName>
    </recommendedName>
</protein>
<gene>
    <name evidence="4" type="ORF">PBIL07802_LOCUS15091</name>
</gene>
<evidence type="ECO:0000256" key="1">
    <source>
        <dbReference type="PROSITE-ProRule" id="PRU00235"/>
    </source>
</evidence>
<dbReference type="SUPFAM" id="SSF54695">
    <property type="entry name" value="POZ domain"/>
    <property type="match status" value="1"/>
</dbReference>
<dbReference type="EMBL" id="HBIB01023050">
    <property type="protein sequence ID" value="CAE0252862.1"/>
    <property type="molecule type" value="Transcribed_RNA"/>
</dbReference>
<evidence type="ECO:0000259" key="3">
    <source>
        <dbReference type="PROSITE" id="PS50097"/>
    </source>
</evidence>
<evidence type="ECO:0000256" key="2">
    <source>
        <dbReference type="SAM" id="MobiDB-lite"/>
    </source>
</evidence>
<dbReference type="AlphaFoldDB" id="A0A7S3G6W6"/>
<dbReference type="Gene3D" id="2.130.10.30">
    <property type="entry name" value="Regulator of chromosome condensation 1/beta-lactamase-inhibitor protein II"/>
    <property type="match status" value="2"/>
</dbReference>
<name>A0A7S3G6W6_9EUKA</name>
<evidence type="ECO:0000313" key="4">
    <source>
        <dbReference type="EMBL" id="CAE0252862.1"/>
    </source>
</evidence>
<dbReference type="InterPro" id="IPR000408">
    <property type="entry name" value="Reg_chr_condens"/>
</dbReference>
<dbReference type="InterPro" id="IPR051553">
    <property type="entry name" value="Ran_GTPase-activating"/>
</dbReference>
<proteinExistence type="predicted"/>
<sequence>MGGATNIASCSQTALLVTAVSGEARRDTQKYGAETVGRVTGRTALPLRSPSPLTCISAGLAFAAATNSDGQLYVWGETGADRVGLSAVSGGYSSEVESRLNQPLGEGSGRRNVMCAPFSVTMSDHAFEQLATQGEEDALGEGAPHPGHTWVHERGAALVELNKWRGERFTFVCCGRGHVVALTDVGGCYTWGSGHGYRLGHGTDVCENRPRLVSRLADLDVRAVHAAAGEFFTAVVTSAGSVFAWGESLTHTSVKHNNIRLPRQVSHAAKKQRFTHVHAFCCGAYFLALCDNGRSVCGWGNRTEGQFGQAGGNRYANQEEIQLPFEQEGDALKQVSCGRQHILYLSQRGDVYTCGSEQRGGRREVLPFSKVKGVGVGSSAGEVEYIGAGDGVSFVLNARGQVYTWGVHSIYGAWETIESPVHLEAFSAQYGVGPFAVGCGETDLVFFEQPQSLVTTQVMMNTLPLWRRQSPRDPGMDCSPFVEDLRIILKGGHEVCVHTLLVGAVSPTLLAELRAASKEGVVDLREWGKEKRVGCLSYLAQAPHGYVDALFSLMYGQQSGFAHIGSECDSDLCRALFSNLLPSSTVQKKVRGEGGGEGEKEGGVHKSENEDKKARAWMRKGVALLSRSLSRLASTRARTKSSKKGKPDLTSQHAKDAEGDLRKFISTFSPNDDMLWRALGDSRGAPPSRIAPLSASLCALFIAMNTTSEHGCDDEGDFALIVRHVKLRCHKAMLASDFFAAAFAAGLKEAKEGVMVVSEEDISPSAAFVFLDLLYGAPFILSSDSPLALLNDHLSVAGLDEVKAEDLPAVCEVVQLMAGLYSLDRVGVAAANLCILSTLTGANFCTAAEVVVATRDDLLQECLLQAMEGAEGVKDKE</sequence>
<feature type="region of interest" description="Disordered" evidence="2">
    <location>
        <begin position="587"/>
        <end position="614"/>
    </location>
</feature>
<dbReference type="Pfam" id="PF00415">
    <property type="entry name" value="RCC1"/>
    <property type="match status" value="1"/>
</dbReference>
<accession>A0A7S3G6W6</accession>
<dbReference type="InterPro" id="IPR009091">
    <property type="entry name" value="RCC1/BLIP-II"/>
</dbReference>
<dbReference type="SUPFAM" id="SSF50985">
    <property type="entry name" value="RCC1/BLIP-II"/>
    <property type="match status" value="1"/>
</dbReference>
<dbReference type="InterPro" id="IPR000210">
    <property type="entry name" value="BTB/POZ_dom"/>
</dbReference>
<organism evidence="4">
    <name type="scientific">Palpitomonas bilix</name>
    <dbReference type="NCBI Taxonomy" id="652834"/>
    <lineage>
        <taxon>Eukaryota</taxon>
        <taxon>Eukaryota incertae sedis</taxon>
    </lineage>
</organism>
<dbReference type="PANTHER" id="PTHR45982">
    <property type="entry name" value="REGULATOR OF CHROMOSOME CONDENSATION"/>
    <property type="match status" value="1"/>
</dbReference>
<dbReference type="PROSITE" id="PS50097">
    <property type="entry name" value="BTB"/>
    <property type="match status" value="1"/>
</dbReference>
<feature type="compositionally biased region" description="Basic and acidic residues" evidence="2">
    <location>
        <begin position="590"/>
        <end position="614"/>
    </location>
</feature>
<dbReference type="CDD" id="cd18186">
    <property type="entry name" value="BTB_POZ_ZBTB_KLHL-like"/>
    <property type="match status" value="1"/>
</dbReference>
<dbReference type="Gene3D" id="3.30.710.10">
    <property type="entry name" value="Potassium Channel Kv1.1, Chain A"/>
    <property type="match status" value="1"/>
</dbReference>
<dbReference type="PROSITE" id="PS50012">
    <property type="entry name" value="RCC1_3"/>
    <property type="match status" value="2"/>
</dbReference>
<feature type="repeat" description="RCC1" evidence="1">
    <location>
        <begin position="294"/>
        <end position="348"/>
    </location>
</feature>
<dbReference type="PROSITE" id="PS00626">
    <property type="entry name" value="RCC1_2"/>
    <property type="match status" value="1"/>
</dbReference>
<feature type="region of interest" description="Disordered" evidence="2">
    <location>
        <begin position="631"/>
        <end position="655"/>
    </location>
</feature>
<dbReference type="Pfam" id="PF00651">
    <property type="entry name" value="BTB"/>
    <property type="match status" value="1"/>
</dbReference>
<reference evidence="4" key="1">
    <citation type="submission" date="2021-01" db="EMBL/GenBank/DDBJ databases">
        <authorList>
            <person name="Corre E."/>
            <person name="Pelletier E."/>
            <person name="Niang G."/>
            <person name="Scheremetjew M."/>
            <person name="Finn R."/>
            <person name="Kale V."/>
            <person name="Holt S."/>
            <person name="Cochrane G."/>
            <person name="Meng A."/>
            <person name="Brown T."/>
            <person name="Cohen L."/>
        </authorList>
    </citation>
    <scope>NUCLEOTIDE SEQUENCE</scope>
    <source>
        <strain evidence="4">NIES-2562</strain>
    </source>
</reference>
<feature type="domain" description="BTB" evidence="3">
    <location>
        <begin position="716"/>
        <end position="783"/>
    </location>
</feature>
<dbReference type="PANTHER" id="PTHR45982:SF1">
    <property type="entry name" value="REGULATOR OF CHROMOSOME CONDENSATION"/>
    <property type="match status" value="1"/>
</dbReference>